<feature type="compositionally biased region" description="Pro residues" evidence="1">
    <location>
        <begin position="90"/>
        <end position="109"/>
    </location>
</feature>
<evidence type="ECO:0000256" key="1">
    <source>
        <dbReference type="SAM" id="MobiDB-lite"/>
    </source>
</evidence>
<dbReference type="EMBL" id="DSXI01000247">
    <property type="protein sequence ID" value="HGS04950.1"/>
    <property type="molecule type" value="Genomic_DNA"/>
</dbReference>
<name>A0A7V4LCC6_9BACT</name>
<evidence type="ECO:0000313" key="2">
    <source>
        <dbReference type="EMBL" id="HGS04950.1"/>
    </source>
</evidence>
<reference evidence="2" key="1">
    <citation type="journal article" date="2020" name="mSystems">
        <title>Genome- and Community-Level Interaction Insights into Carbon Utilization and Element Cycling Functions of Hydrothermarchaeota in Hydrothermal Sediment.</title>
        <authorList>
            <person name="Zhou Z."/>
            <person name="Liu Y."/>
            <person name="Xu W."/>
            <person name="Pan J."/>
            <person name="Luo Z.H."/>
            <person name="Li M."/>
        </authorList>
    </citation>
    <scope>NUCLEOTIDE SEQUENCE [LARGE SCALE GENOMIC DNA]</scope>
    <source>
        <strain evidence="2">SpSt-548</strain>
    </source>
</reference>
<comment type="caution">
    <text evidence="2">The sequence shown here is derived from an EMBL/GenBank/DDBJ whole genome shotgun (WGS) entry which is preliminary data.</text>
</comment>
<feature type="region of interest" description="Disordered" evidence="1">
    <location>
        <begin position="43"/>
        <end position="114"/>
    </location>
</feature>
<protein>
    <submittedName>
        <fullName evidence="2">Uncharacterized protein</fullName>
    </submittedName>
</protein>
<dbReference type="AlphaFoldDB" id="A0A7V4LCC6"/>
<organism evidence="2">
    <name type="scientific">Desulfobacca acetoxidans</name>
    <dbReference type="NCBI Taxonomy" id="60893"/>
    <lineage>
        <taxon>Bacteria</taxon>
        <taxon>Pseudomonadati</taxon>
        <taxon>Thermodesulfobacteriota</taxon>
        <taxon>Desulfobaccia</taxon>
        <taxon>Desulfobaccales</taxon>
        <taxon>Desulfobaccaceae</taxon>
        <taxon>Desulfobacca</taxon>
    </lineage>
</organism>
<gene>
    <name evidence="2" type="ORF">ENT08_04315</name>
</gene>
<proteinExistence type="predicted"/>
<sequence length="168" mass="17781">MTPSELQPPPPPPGSGDDDIIELTEVVEETPAEVVLDLRDTGGSLDFLRAPGPLETEPPGAAPSRPGEEDSLEDLLAALPDLPDDLELPGPTPVVPPPGKAAAPPPGPAPGLAQLSEGELRDLVREIIEVTVTRLAREMLPELAAAALERELTRLKARLWEDRGKVPE</sequence>
<accession>A0A7V4LCC6</accession>